<protein>
    <submittedName>
        <fullName evidence="2">Uncharacterized protein</fullName>
    </submittedName>
</protein>
<dbReference type="HOGENOM" id="CLU_059435_0_0_1"/>
<dbReference type="OrthoDB" id="5406216at2759"/>
<keyword evidence="3" id="KW-1185">Reference proteome</keyword>
<feature type="compositionally biased region" description="Basic and acidic residues" evidence="1">
    <location>
        <begin position="346"/>
        <end position="360"/>
    </location>
</feature>
<accession>A0A0D2FQL1</accession>
<dbReference type="AlphaFoldDB" id="A0A0D2FQL1"/>
<name>A0A0D2FQL1_9EURO</name>
<organism evidence="2 3">
    <name type="scientific">Rhinocladiella mackenziei CBS 650.93</name>
    <dbReference type="NCBI Taxonomy" id="1442369"/>
    <lineage>
        <taxon>Eukaryota</taxon>
        <taxon>Fungi</taxon>
        <taxon>Dikarya</taxon>
        <taxon>Ascomycota</taxon>
        <taxon>Pezizomycotina</taxon>
        <taxon>Eurotiomycetes</taxon>
        <taxon>Chaetothyriomycetidae</taxon>
        <taxon>Chaetothyriales</taxon>
        <taxon>Herpotrichiellaceae</taxon>
        <taxon>Rhinocladiella</taxon>
    </lineage>
</organism>
<dbReference type="Proteomes" id="UP000053617">
    <property type="component" value="Unassembled WGS sequence"/>
</dbReference>
<feature type="region of interest" description="Disordered" evidence="1">
    <location>
        <begin position="311"/>
        <end position="360"/>
    </location>
</feature>
<evidence type="ECO:0000313" key="3">
    <source>
        <dbReference type="Proteomes" id="UP000053617"/>
    </source>
</evidence>
<dbReference type="GeneID" id="25293406"/>
<gene>
    <name evidence="2" type="ORF">Z518_05335</name>
</gene>
<dbReference type="VEuPathDB" id="FungiDB:Z518_05335"/>
<dbReference type="GO" id="GO:0031505">
    <property type="term" value="P:fungal-type cell wall organization"/>
    <property type="evidence" value="ECO:0007669"/>
    <property type="project" value="InterPro"/>
</dbReference>
<evidence type="ECO:0000256" key="1">
    <source>
        <dbReference type="SAM" id="MobiDB-lite"/>
    </source>
</evidence>
<dbReference type="EMBL" id="KN847478">
    <property type="protein sequence ID" value="KIX04467.1"/>
    <property type="molecule type" value="Genomic_DNA"/>
</dbReference>
<dbReference type="RefSeq" id="XP_013271603.1">
    <property type="nucleotide sequence ID" value="XM_013416149.1"/>
</dbReference>
<evidence type="ECO:0000313" key="2">
    <source>
        <dbReference type="EMBL" id="KIX04467.1"/>
    </source>
</evidence>
<dbReference type="InterPro" id="IPR031452">
    <property type="entry name" value="Kre1"/>
</dbReference>
<reference evidence="2 3" key="1">
    <citation type="submission" date="2015-01" db="EMBL/GenBank/DDBJ databases">
        <title>The Genome Sequence of Rhinocladiella mackenzie CBS 650.93.</title>
        <authorList>
            <consortium name="The Broad Institute Genomics Platform"/>
            <person name="Cuomo C."/>
            <person name="de Hoog S."/>
            <person name="Gorbushina A."/>
            <person name="Stielow B."/>
            <person name="Teixiera M."/>
            <person name="Abouelleil A."/>
            <person name="Chapman S.B."/>
            <person name="Priest M."/>
            <person name="Young S.K."/>
            <person name="Wortman J."/>
            <person name="Nusbaum C."/>
            <person name="Birren B."/>
        </authorList>
    </citation>
    <scope>NUCLEOTIDE SEQUENCE [LARGE SCALE GENOMIC DNA]</scope>
    <source>
        <strain evidence="2 3">CBS 650.93</strain>
    </source>
</reference>
<dbReference type="Pfam" id="PF17056">
    <property type="entry name" value="KRE1"/>
    <property type="match status" value="1"/>
</dbReference>
<sequence length="391" mass="42121">MTAVLVVGGLADYLIGLYEGKADESILDLYANIRREKFQKYVEARSIKNMNRIMNSDPETVLKTDKSLGILQDLEDGSESTKAFLLSEAVDTASNNCHQCGVPHQPSPMYSSTSTAVFLSLLAISHAFIPVDIQPIPADFDTNVWSPLTTLAPITPSPTPSPTADVNILPVLDANIIPDLKRQVTGQGAAAAATEISQISPITTYMVNEYQDGTPVQVPVVYTQTFAPVPDQWPSATAGEIGLGTIQGTIGVVKTKRSLPTQAPLGDGVANSGYMVNEETEKAKPTVPLMDKLRKVAQDIESEITTLLDKVKRPAAEDEEESSVPLAKEVKLPATSEEEDNQMLPLEREEKKPSTHSHEQSKIVANSACIVKAGTLPVLAITIGCMCFSYL</sequence>
<proteinExistence type="predicted"/>